<dbReference type="EMBL" id="AWWV01007196">
    <property type="protein sequence ID" value="OMO97665.1"/>
    <property type="molecule type" value="Genomic_DNA"/>
</dbReference>
<proteinExistence type="predicted"/>
<gene>
    <name evidence="1" type="ORF">CCACVL1_04493</name>
</gene>
<reference evidence="1 2" key="1">
    <citation type="submission" date="2013-09" db="EMBL/GenBank/DDBJ databases">
        <title>Corchorus capsularis genome sequencing.</title>
        <authorList>
            <person name="Alam M."/>
            <person name="Haque M.S."/>
            <person name="Islam M.S."/>
            <person name="Emdad E.M."/>
            <person name="Islam M.M."/>
            <person name="Ahmed B."/>
            <person name="Halim A."/>
            <person name="Hossen Q.M.M."/>
            <person name="Hossain M.Z."/>
            <person name="Ahmed R."/>
            <person name="Khan M.M."/>
            <person name="Islam R."/>
            <person name="Rashid M.M."/>
            <person name="Khan S.A."/>
            <person name="Rahman M.S."/>
            <person name="Alam M."/>
        </authorList>
    </citation>
    <scope>NUCLEOTIDE SEQUENCE [LARGE SCALE GENOMIC DNA]</scope>
    <source>
        <strain evidence="2">cv. CVL-1</strain>
        <tissue evidence="1">Whole seedling</tissue>
    </source>
</reference>
<organism evidence="1 2">
    <name type="scientific">Corchorus capsularis</name>
    <name type="common">Jute</name>
    <dbReference type="NCBI Taxonomy" id="210143"/>
    <lineage>
        <taxon>Eukaryota</taxon>
        <taxon>Viridiplantae</taxon>
        <taxon>Streptophyta</taxon>
        <taxon>Embryophyta</taxon>
        <taxon>Tracheophyta</taxon>
        <taxon>Spermatophyta</taxon>
        <taxon>Magnoliopsida</taxon>
        <taxon>eudicotyledons</taxon>
        <taxon>Gunneridae</taxon>
        <taxon>Pentapetalae</taxon>
        <taxon>rosids</taxon>
        <taxon>malvids</taxon>
        <taxon>Malvales</taxon>
        <taxon>Malvaceae</taxon>
        <taxon>Grewioideae</taxon>
        <taxon>Apeibeae</taxon>
        <taxon>Corchorus</taxon>
    </lineage>
</organism>
<dbReference type="Proteomes" id="UP000188268">
    <property type="component" value="Unassembled WGS sequence"/>
</dbReference>
<sequence length="36" mass="4011">MEREGPPKESCEVCCKTGERNMRWQVALLGALADMA</sequence>
<comment type="caution">
    <text evidence="1">The sequence shown here is derived from an EMBL/GenBank/DDBJ whole genome shotgun (WGS) entry which is preliminary data.</text>
</comment>
<dbReference type="Gramene" id="OMO97665">
    <property type="protein sequence ID" value="OMO97665"/>
    <property type="gene ID" value="CCACVL1_04493"/>
</dbReference>
<accession>A0A1R3JS50</accession>
<evidence type="ECO:0000313" key="2">
    <source>
        <dbReference type="Proteomes" id="UP000188268"/>
    </source>
</evidence>
<dbReference type="AlphaFoldDB" id="A0A1R3JS50"/>
<evidence type="ECO:0000313" key="1">
    <source>
        <dbReference type="EMBL" id="OMO97665.1"/>
    </source>
</evidence>
<protein>
    <submittedName>
        <fullName evidence="1">Uncharacterized protein</fullName>
    </submittedName>
</protein>
<name>A0A1R3JS50_COCAP</name>
<keyword evidence="2" id="KW-1185">Reference proteome</keyword>